<dbReference type="SUPFAM" id="SSF57903">
    <property type="entry name" value="FYVE/PHD zinc finger"/>
    <property type="match status" value="1"/>
</dbReference>
<dbReference type="Pfam" id="PF00628">
    <property type="entry name" value="PHD"/>
    <property type="match status" value="1"/>
</dbReference>
<evidence type="ECO:0000256" key="11">
    <source>
        <dbReference type="ARBA" id="ARBA00023015"/>
    </source>
</evidence>
<sequence>MSMTTMTRSQPPAPLLCVCQQPDDDDRLHLACARCLARFHRACVPATVPSDGERKFVCPECTRTIKPPPAANARRSRASRPALHVGNNPERTGTKWINVLAKYQHRFQTPDFAVHSGETVTLDYLRRNGFTRPFAVKSKAGLDMVCPERLTVTQVAEIVGADVVVDTVDVASQVSVPVDLASWATYFNSPLRDSIYNILSLEFSDTPLNDLVVRPRVVRDLDLLDRVWPASRADDKPKVTIYCIMSVANSYTDFHIDFGGSSVFYHVIKGSKIFYFIEPTEKHFELYRQCHINETPTDLFELADVVYAAVVEAGQVFFIPSGWIHAVFTPEDSVVIGGNFLHLGALDMQCRIDHLEKLTGVPEKFRFSHFSDVLWYTVRYYDHELQACMTNFNEHEAQQLAALCHHLTGRKSLRPTTTRSPTHMPHSPGWPRSQTCS</sequence>
<evidence type="ECO:0000256" key="12">
    <source>
        <dbReference type="ARBA" id="ARBA00023163"/>
    </source>
</evidence>
<dbReference type="GO" id="GO:0140680">
    <property type="term" value="F:histone H3K36me/H3K36me2 demethylase activity"/>
    <property type="evidence" value="ECO:0007669"/>
    <property type="project" value="UniProtKB-EC"/>
</dbReference>
<reference evidence="18 19" key="1">
    <citation type="submission" date="2009-11" db="EMBL/GenBank/DDBJ databases">
        <title>Annotation of Allomyces macrogynus ATCC 38327.</title>
        <authorList>
            <consortium name="The Broad Institute Genome Sequencing Platform"/>
            <person name="Russ C."/>
            <person name="Cuomo C."/>
            <person name="Burger G."/>
            <person name="Gray M.W."/>
            <person name="Holland P.W.H."/>
            <person name="King N."/>
            <person name="Lang F.B.F."/>
            <person name="Roger A.J."/>
            <person name="Ruiz-Trillo I."/>
            <person name="Young S.K."/>
            <person name="Zeng Q."/>
            <person name="Gargeya S."/>
            <person name="Fitzgerald M."/>
            <person name="Haas B."/>
            <person name="Abouelleil A."/>
            <person name="Alvarado L."/>
            <person name="Arachchi H.M."/>
            <person name="Berlin A."/>
            <person name="Chapman S.B."/>
            <person name="Gearin G."/>
            <person name="Goldberg J."/>
            <person name="Griggs A."/>
            <person name="Gujja S."/>
            <person name="Hansen M."/>
            <person name="Heiman D."/>
            <person name="Howarth C."/>
            <person name="Larimer J."/>
            <person name="Lui A."/>
            <person name="MacDonald P.J.P."/>
            <person name="McCowen C."/>
            <person name="Montmayeur A."/>
            <person name="Murphy C."/>
            <person name="Neiman D."/>
            <person name="Pearson M."/>
            <person name="Priest M."/>
            <person name="Roberts A."/>
            <person name="Saif S."/>
            <person name="Shea T."/>
            <person name="Sisk P."/>
            <person name="Stolte C."/>
            <person name="Sykes S."/>
            <person name="Wortman J."/>
            <person name="Nusbaum C."/>
            <person name="Birren B."/>
        </authorList>
    </citation>
    <scope>NUCLEOTIDE SEQUENCE [LARGE SCALE GENOMIC DNA]</scope>
    <source>
        <strain evidence="18 19">ATCC 38327</strain>
    </source>
</reference>
<name>A0A0L0SHT1_ALLM3</name>
<keyword evidence="19" id="KW-1185">Reference proteome</keyword>
<dbReference type="AlphaFoldDB" id="A0A0L0SHT1"/>
<evidence type="ECO:0000259" key="17">
    <source>
        <dbReference type="PROSITE" id="PS51184"/>
    </source>
</evidence>
<accession>A0A0L0SHT1</accession>
<evidence type="ECO:0000256" key="16">
    <source>
        <dbReference type="SAM" id="MobiDB-lite"/>
    </source>
</evidence>
<keyword evidence="8" id="KW-0862">Zinc</keyword>
<feature type="region of interest" description="Disordered" evidence="16">
    <location>
        <begin position="68"/>
        <end position="88"/>
    </location>
</feature>
<evidence type="ECO:0000256" key="1">
    <source>
        <dbReference type="ARBA" id="ARBA00001954"/>
    </source>
</evidence>
<evidence type="ECO:0000313" key="18">
    <source>
        <dbReference type="EMBL" id="KNE62073.1"/>
    </source>
</evidence>
<evidence type="ECO:0000256" key="4">
    <source>
        <dbReference type="ARBA" id="ARBA00013246"/>
    </source>
</evidence>
<dbReference type="GO" id="GO:0005634">
    <property type="term" value="C:nucleus"/>
    <property type="evidence" value="ECO:0007669"/>
    <property type="project" value="UniProtKB-SubCell"/>
</dbReference>
<comment type="cofactor">
    <cofactor evidence="1">
        <name>Fe(2+)</name>
        <dbReference type="ChEBI" id="CHEBI:29033"/>
    </cofactor>
</comment>
<evidence type="ECO:0000256" key="8">
    <source>
        <dbReference type="ARBA" id="ARBA00022833"/>
    </source>
</evidence>
<dbReference type="InterPro" id="IPR019787">
    <property type="entry name" value="Znf_PHD-finger"/>
</dbReference>
<evidence type="ECO:0000256" key="2">
    <source>
        <dbReference type="ARBA" id="ARBA00004123"/>
    </source>
</evidence>
<keyword evidence="9" id="KW-0560">Oxidoreductase</keyword>
<comment type="similarity">
    <text evidence="3">Belongs to the JHDM1 histone demethylase family.</text>
</comment>
<dbReference type="InterPro" id="IPR001965">
    <property type="entry name" value="Znf_PHD"/>
</dbReference>
<dbReference type="InterPro" id="IPR011011">
    <property type="entry name" value="Znf_FYVE_PHD"/>
</dbReference>
<dbReference type="eggNOG" id="KOG1633">
    <property type="taxonomic scope" value="Eukaryota"/>
</dbReference>
<comment type="subcellular location">
    <subcellularLocation>
        <location evidence="2">Nucleus</location>
    </subcellularLocation>
</comment>
<reference evidence="19" key="2">
    <citation type="submission" date="2009-11" db="EMBL/GenBank/DDBJ databases">
        <title>The Genome Sequence of Allomyces macrogynus strain ATCC 38327.</title>
        <authorList>
            <consortium name="The Broad Institute Genome Sequencing Platform"/>
            <person name="Russ C."/>
            <person name="Cuomo C."/>
            <person name="Shea T."/>
            <person name="Young S.K."/>
            <person name="Zeng Q."/>
            <person name="Koehrsen M."/>
            <person name="Haas B."/>
            <person name="Borodovsky M."/>
            <person name="Guigo R."/>
            <person name="Alvarado L."/>
            <person name="Berlin A."/>
            <person name="Borenstein D."/>
            <person name="Chen Z."/>
            <person name="Engels R."/>
            <person name="Freedman E."/>
            <person name="Gellesch M."/>
            <person name="Goldberg J."/>
            <person name="Griggs A."/>
            <person name="Gujja S."/>
            <person name="Heiman D."/>
            <person name="Hepburn T."/>
            <person name="Howarth C."/>
            <person name="Jen D."/>
            <person name="Larson L."/>
            <person name="Lewis B."/>
            <person name="Mehta T."/>
            <person name="Park D."/>
            <person name="Pearson M."/>
            <person name="Roberts A."/>
            <person name="Saif S."/>
            <person name="Shenoy N."/>
            <person name="Sisk P."/>
            <person name="Stolte C."/>
            <person name="Sykes S."/>
            <person name="Walk T."/>
            <person name="White J."/>
            <person name="Yandava C."/>
            <person name="Burger G."/>
            <person name="Gray M.W."/>
            <person name="Holland P.W.H."/>
            <person name="King N."/>
            <person name="Lang F.B.F."/>
            <person name="Roger A.J."/>
            <person name="Ruiz-Trillo I."/>
            <person name="Lander E."/>
            <person name="Nusbaum C."/>
        </authorList>
    </citation>
    <scope>NUCLEOTIDE SEQUENCE [LARGE SCALE GENOMIC DNA]</scope>
    <source>
        <strain evidence="19">ATCC 38327</strain>
    </source>
</reference>
<feature type="domain" description="JmjC" evidence="17">
    <location>
        <begin position="203"/>
        <end position="357"/>
    </location>
</feature>
<dbReference type="GO" id="GO:0008270">
    <property type="term" value="F:zinc ion binding"/>
    <property type="evidence" value="ECO:0007669"/>
    <property type="project" value="UniProtKB-KW"/>
</dbReference>
<dbReference type="InterPro" id="IPR019786">
    <property type="entry name" value="Zinc_finger_PHD-type_CS"/>
</dbReference>
<dbReference type="PROSITE" id="PS01359">
    <property type="entry name" value="ZF_PHD_1"/>
    <property type="match status" value="1"/>
</dbReference>
<evidence type="ECO:0000256" key="6">
    <source>
        <dbReference type="ARBA" id="ARBA00022723"/>
    </source>
</evidence>
<protein>
    <recommendedName>
        <fullName evidence="5">JmjC domain-containing histone demethylation protein 1</fullName>
        <ecNumber evidence="4">1.14.11.27</ecNumber>
    </recommendedName>
    <alternativeName>
        <fullName evidence="14">[Histone-H3]-lysine-36 demethylase 1</fullName>
    </alternativeName>
</protein>
<dbReference type="InterPro" id="IPR050690">
    <property type="entry name" value="JHDM1_Histone_Demethylase"/>
</dbReference>
<dbReference type="OMA" id="CHINETP"/>
<organism evidence="18 19">
    <name type="scientific">Allomyces macrogynus (strain ATCC 38327)</name>
    <name type="common">Allomyces javanicus var. macrogynus</name>
    <dbReference type="NCBI Taxonomy" id="578462"/>
    <lineage>
        <taxon>Eukaryota</taxon>
        <taxon>Fungi</taxon>
        <taxon>Fungi incertae sedis</taxon>
        <taxon>Blastocladiomycota</taxon>
        <taxon>Blastocladiomycetes</taxon>
        <taxon>Blastocladiales</taxon>
        <taxon>Blastocladiaceae</taxon>
        <taxon>Allomyces</taxon>
    </lineage>
</organism>
<dbReference type="InterPro" id="IPR003347">
    <property type="entry name" value="JmjC_dom"/>
</dbReference>
<keyword evidence="7" id="KW-0863">Zinc-finger</keyword>
<dbReference type="Gene3D" id="2.60.120.650">
    <property type="entry name" value="Cupin"/>
    <property type="match status" value="1"/>
</dbReference>
<keyword evidence="6" id="KW-0479">Metal-binding</keyword>
<dbReference type="EC" id="1.14.11.27" evidence="4"/>
<evidence type="ECO:0000256" key="7">
    <source>
        <dbReference type="ARBA" id="ARBA00022771"/>
    </source>
</evidence>
<dbReference type="PANTHER" id="PTHR23123">
    <property type="entry name" value="PHD/F-BOX CONTAINING PROTEIN"/>
    <property type="match status" value="1"/>
</dbReference>
<dbReference type="SMART" id="SM00249">
    <property type="entry name" value="PHD"/>
    <property type="match status" value="1"/>
</dbReference>
<dbReference type="VEuPathDB" id="FungiDB:AMAG_07327"/>
<feature type="region of interest" description="Disordered" evidence="16">
    <location>
        <begin position="413"/>
        <end position="437"/>
    </location>
</feature>
<dbReference type="Proteomes" id="UP000054350">
    <property type="component" value="Unassembled WGS sequence"/>
</dbReference>
<evidence type="ECO:0000256" key="10">
    <source>
        <dbReference type="ARBA" id="ARBA00023004"/>
    </source>
</evidence>
<proteinExistence type="inferred from homology"/>
<evidence type="ECO:0000256" key="13">
    <source>
        <dbReference type="ARBA" id="ARBA00023242"/>
    </source>
</evidence>
<dbReference type="EMBL" id="GG745339">
    <property type="protein sequence ID" value="KNE62073.1"/>
    <property type="molecule type" value="Genomic_DNA"/>
</dbReference>
<dbReference type="Pfam" id="PF02373">
    <property type="entry name" value="JmjC"/>
    <property type="match status" value="1"/>
</dbReference>
<dbReference type="SMART" id="SM00558">
    <property type="entry name" value="JmjC"/>
    <property type="match status" value="1"/>
</dbReference>
<evidence type="ECO:0000256" key="15">
    <source>
        <dbReference type="ARBA" id="ARBA00047915"/>
    </source>
</evidence>
<comment type="catalytic activity">
    <reaction evidence="15">
        <text>N(6),N(6)-dimethyl-L-lysyl(36)-[histone H3] + 2 2-oxoglutarate + 2 O2 = L-lysyl(36)-[histone H3] + 2 formaldehyde + 2 succinate + 2 CO2</text>
        <dbReference type="Rhea" id="RHEA:42032"/>
        <dbReference type="Rhea" id="RHEA-COMP:9785"/>
        <dbReference type="Rhea" id="RHEA-COMP:9787"/>
        <dbReference type="ChEBI" id="CHEBI:15379"/>
        <dbReference type="ChEBI" id="CHEBI:16526"/>
        <dbReference type="ChEBI" id="CHEBI:16810"/>
        <dbReference type="ChEBI" id="CHEBI:16842"/>
        <dbReference type="ChEBI" id="CHEBI:29969"/>
        <dbReference type="ChEBI" id="CHEBI:30031"/>
        <dbReference type="ChEBI" id="CHEBI:61976"/>
        <dbReference type="EC" id="1.14.11.27"/>
    </reaction>
</comment>
<evidence type="ECO:0000256" key="5">
    <source>
        <dbReference type="ARBA" id="ARBA00015153"/>
    </source>
</evidence>
<dbReference type="PROSITE" id="PS51184">
    <property type="entry name" value="JMJC"/>
    <property type="match status" value="1"/>
</dbReference>
<evidence type="ECO:0000313" key="19">
    <source>
        <dbReference type="Proteomes" id="UP000054350"/>
    </source>
</evidence>
<evidence type="ECO:0000256" key="3">
    <source>
        <dbReference type="ARBA" id="ARBA00008037"/>
    </source>
</evidence>
<gene>
    <name evidence="18" type="ORF">AMAG_07327</name>
</gene>
<keyword evidence="10" id="KW-0408">Iron</keyword>
<dbReference type="OrthoDB" id="5876800at2759"/>
<keyword evidence="12" id="KW-0804">Transcription</keyword>
<evidence type="ECO:0000256" key="14">
    <source>
        <dbReference type="ARBA" id="ARBA00031083"/>
    </source>
</evidence>
<keyword evidence="13" id="KW-0539">Nucleus</keyword>
<dbReference type="SUPFAM" id="SSF51197">
    <property type="entry name" value="Clavaminate synthase-like"/>
    <property type="match status" value="1"/>
</dbReference>
<evidence type="ECO:0000256" key="9">
    <source>
        <dbReference type="ARBA" id="ARBA00023002"/>
    </source>
</evidence>
<keyword evidence="11" id="KW-0805">Transcription regulation</keyword>
<dbReference type="STRING" id="578462.A0A0L0SHT1"/>